<keyword evidence="3" id="KW-1185">Reference proteome</keyword>
<dbReference type="Gene3D" id="2.40.10.220">
    <property type="entry name" value="predicted glycosyltransferase like domains"/>
    <property type="match status" value="1"/>
</dbReference>
<accession>A0A7T5VF57</accession>
<feature type="domain" description="PilZ" evidence="1">
    <location>
        <begin position="5"/>
        <end position="104"/>
    </location>
</feature>
<evidence type="ECO:0000313" key="3">
    <source>
        <dbReference type="Proteomes" id="UP000596092"/>
    </source>
</evidence>
<name>A0A7T5VF57_9BACT</name>
<evidence type="ECO:0000313" key="2">
    <source>
        <dbReference type="EMBL" id="QQG66777.1"/>
    </source>
</evidence>
<dbReference type="GO" id="GO:0035438">
    <property type="term" value="F:cyclic-di-GMP binding"/>
    <property type="evidence" value="ECO:0007669"/>
    <property type="project" value="InterPro"/>
</dbReference>
<dbReference type="RefSeq" id="WP_199263062.1">
    <property type="nucleotide sequence ID" value="NZ_CP054140.1"/>
</dbReference>
<dbReference type="KEGG" id="dog:HP555_13345"/>
<protein>
    <submittedName>
        <fullName evidence="2">PilZ domain-containing protein</fullName>
    </submittedName>
</protein>
<evidence type="ECO:0000259" key="1">
    <source>
        <dbReference type="Pfam" id="PF07238"/>
    </source>
</evidence>
<gene>
    <name evidence="2" type="ORF">HP555_13345</name>
</gene>
<organism evidence="2 3">
    <name type="scientific">Desulfobulbus oligotrophicus</name>
    <dbReference type="NCBI Taxonomy" id="1909699"/>
    <lineage>
        <taxon>Bacteria</taxon>
        <taxon>Pseudomonadati</taxon>
        <taxon>Thermodesulfobacteriota</taxon>
        <taxon>Desulfobulbia</taxon>
        <taxon>Desulfobulbales</taxon>
        <taxon>Desulfobulbaceae</taxon>
        <taxon>Desulfobulbus</taxon>
    </lineage>
</organism>
<proteinExistence type="predicted"/>
<reference evidence="2 3" key="1">
    <citation type="submission" date="2020-05" db="EMBL/GenBank/DDBJ databases">
        <title>Complete genome of Desulfobulbus oligotrophicus.</title>
        <authorList>
            <person name="Podar M."/>
        </authorList>
    </citation>
    <scope>NUCLEOTIDE SEQUENCE [LARGE SCALE GENOMIC DNA]</scope>
    <source>
        <strain evidence="2 3">Prop6</strain>
    </source>
</reference>
<dbReference type="AlphaFoldDB" id="A0A7T5VF57"/>
<dbReference type="SUPFAM" id="SSF141371">
    <property type="entry name" value="PilZ domain-like"/>
    <property type="match status" value="1"/>
</dbReference>
<dbReference type="Proteomes" id="UP000596092">
    <property type="component" value="Chromosome"/>
</dbReference>
<dbReference type="EMBL" id="CP054140">
    <property type="protein sequence ID" value="QQG66777.1"/>
    <property type="molecule type" value="Genomic_DNA"/>
</dbReference>
<dbReference type="Pfam" id="PF07238">
    <property type="entry name" value="PilZ"/>
    <property type="match status" value="1"/>
</dbReference>
<sequence>MNTGERRKAQRISFVGTAVLRHGENQTLETAVDTHNISLAGVFLETPQRLTLDTPCEVEIHLTGTTSSMEFRAQGVVRRHDAVGMGVAFTHLDPDSYLHILNLVKLHAAV</sequence>
<dbReference type="InterPro" id="IPR009875">
    <property type="entry name" value="PilZ_domain"/>
</dbReference>